<keyword evidence="2" id="KW-1133">Transmembrane helix</keyword>
<dbReference type="OrthoDB" id="46743at2759"/>
<organism evidence="4 5">
    <name type="scientific">Triparma laevis f. longispina</name>
    <dbReference type="NCBI Taxonomy" id="1714387"/>
    <lineage>
        <taxon>Eukaryota</taxon>
        <taxon>Sar</taxon>
        <taxon>Stramenopiles</taxon>
        <taxon>Ochrophyta</taxon>
        <taxon>Bolidophyceae</taxon>
        <taxon>Parmales</taxon>
        <taxon>Triparmaceae</taxon>
        <taxon>Triparma</taxon>
    </lineage>
</organism>
<comment type="caution">
    <text evidence="4">The sequence shown here is derived from an EMBL/GenBank/DDBJ whole genome shotgun (WGS) entry which is preliminary data.</text>
</comment>
<name>A0A9W7AWC6_9STRA</name>
<feature type="transmembrane region" description="Helical" evidence="2">
    <location>
        <begin position="384"/>
        <end position="406"/>
    </location>
</feature>
<keyword evidence="2" id="KW-0472">Membrane</keyword>
<evidence type="ECO:0000256" key="2">
    <source>
        <dbReference type="SAM" id="Phobius"/>
    </source>
</evidence>
<sequence length="685" mass="76770">MSYFLLHPVIIVTLLLLLTIIRASTPPSNPSINGNVNNNPNEADSSPRSLSENIGWFDEEEGVVDSEVDIDSDDDDDEEEEEEEEEKEVDVNIDDDSNNNNDNPSKFSMPDEEQVGGDPPPPPPPYRKSPPSLPKSEPQAAVKKLKKLIAELEDDNNEDDNISEYSRTDSVEANVDQRRSSNPSTSFSPPSKNESNENDDTDEDEWTSTDRQHRTILQNQKKWWRRGPSQSEEVHRSAADLRPMLPIYMNDGDTDTEGDVGFDDDLGSSPNYYPPPPPQQLATHPVPPPPPPLKEEVSTSTVLQNVIGVKNKLSFDSVHKLGSLGILYLLLNYITVRPFDLERSLYWKEFINNMRLSVLPFIFPIICFLGVWDGNRINDLVRTFYAGVTVGFPLIFGGEVAAATGVRLASFLAWEEEVFKLTPEIPSIILPWVLREKNYRPKRITLFAADFFTSCVACPIIEEIVKMWIVKLCTSLPSNYSKPTSSKKRTRKTSTSPVTNINPYVTSMLVASCGIKLVDCLRRVLVYGRGGDEVFYAVARGAFPIQELCGCLTALQWARRDVLGVEMGLFGLISPAVFIHGMANFRGMKPIFKWNSSKPWTEMQLSPFSSLSASGEASSGAQTLNKTFSKILWVSILMRVTGYCVKNYYLINRQAIKRITRYAGNEDAFEAELITGKALKSKEKK</sequence>
<feature type="signal peptide" evidence="3">
    <location>
        <begin position="1"/>
        <end position="23"/>
    </location>
</feature>
<evidence type="ECO:0000313" key="5">
    <source>
        <dbReference type="Proteomes" id="UP001165122"/>
    </source>
</evidence>
<evidence type="ECO:0000256" key="3">
    <source>
        <dbReference type="SAM" id="SignalP"/>
    </source>
</evidence>
<keyword evidence="2" id="KW-0812">Transmembrane</keyword>
<keyword evidence="3" id="KW-0732">Signal</keyword>
<accession>A0A9W7AWC6</accession>
<feature type="compositionally biased region" description="Acidic residues" evidence="1">
    <location>
        <begin position="57"/>
        <end position="97"/>
    </location>
</feature>
<reference evidence="5" key="1">
    <citation type="journal article" date="2023" name="Commun. Biol.">
        <title>Genome analysis of Parmales, the sister group of diatoms, reveals the evolutionary specialization of diatoms from phago-mixotrophs to photoautotrophs.</title>
        <authorList>
            <person name="Ban H."/>
            <person name="Sato S."/>
            <person name="Yoshikawa S."/>
            <person name="Yamada K."/>
            <person name="Nakamura Y."/>
            <person name="Ichinomiya M."/>
            <person name="Sato N."/>
            <person name="Blanc-Mathieu R."/>
            <person name="Endo H."/>
            <person name="Kuwata A."/>
            <person name="Ogata H."/>
        </authorList>
    </citation>
    <scope>NUCLEOTIDE SEQUENCE [LARGE SCALE GENOMIC DNA]</scope>
    <source>
        <strain evidence="5">NIES 3700</strain>
    </source>
</reference>
<feature type="compositionally biased region" description="Basic and acidic residues" evidence="1">
    <location>
        <begin position="166"/>
        <end position="179"/>
    </location>
</feature>
<protein>
    <submittedName>
        <fullName evidence="4">Uncharacterized protein</fullName>
    </submittedName>
</protein>
<dbReference type="Proteomes" id="UP001165122">
    <property type="component" value="Unassembled WGS sequence"/>
</dbReference>
<feature type="compositionally biased region" description="Pro residues" evidence="1">
    <location>
        <begin position="118"/>
        <end position="133"/>
    </location>
</feature>
<dbReference type="EMBL" id="BRXW01000752">
    <property type="protein sequence ID" value="GMH76268.1"/>
    <property type="molecule type" value="Genomic_DNA"/>
</dbReference>
<gene>
    <name evidence="4" type="ORF">TrLO_g708</name>
</gene>
<evidence type="ECO:0000256" key="1">
    <source>
        <dbReference type="SAM" id="MobiDB-lite"/>
    </source>
</evidence>
<feature type="region of interest" description="Disordered" evidence="1">
    <location>
        <begin position="26"/>
        <end position="297"/>
    </location>
</feature>
<keyword evidence="5" id="KW-1185">Reference proteome</keyword>
<feature type="chain" id="PRO_5040740334" evidence="3">
    <location>
        <begin position="24"/>
        <end position="685"/>
    </location>
</feature>
<feature type="compositionally biased region" description="Acidic residues" evidence="1">
    <location>
        <begin position="151"/>
        <end position="162"/>
    </location>
</feature>
<feature type="compositionally biased region" description="Low complexity" evidence="1">
    <location>
        <begin position="180"/>
        <end position="193"/>
    </location>
</feature>
<dbReference type="AlphaFoldDB" id="A0A9W7AWC6"/>
<evidence type="ECO:0000313" key="4">
    <source>
        <dbReference type="EMBL" id="GMH76268.1"/>
    </source>
</evidence>
<feature type="compositionally biased region" description="Polar residues" evidence="1">
    <location>
        <begin position="42"/>
        <end position="52"/>
    </location>
</feature>
<feature type="transmembrane region" description="Helical" evidence="2">
    <location>
        <begin position="356"/>
        <end position="372"/>
    </location>
</feature>
<feature type="transmembrane region" description="Helical" evidence="2">
    <location>
        <begin position="318"/>
        <end position="336"/>
    </location>
</feature>
<proteinExistence type="predicted"/>
<feature type="compositionally biased region" description="Low complexity" evidence="1">
    <location>
        <begin position="30"/>
        <end position="41"/>
    </location>
</feature>
<feature type="compositionally biased region" description="Pro residues" evidence="1">
    <location>
        <begin position="272"/>
        <end position="292"/>
    </location>
</feature>
<feature type="compositionally biased region" description="Acidic residues" evidence="1">
    <location>
        <begin position="196"/>
        <end position="207"/>
    </location>
</feature>
<feature type="compositionally biased region" description="Acidic residues" evidence="1">
    <location>
        <begin position="252"/>
        <end position="266"/>
    </location>
</feature>